<dbReference type="AlphaFoldDB" id="A0A5B7CYA4"/>
<protein>
    <submittedName>
        <fullName evidence="1">Uncharacterized protein</fullName>
    </submittedName>
</protein>
<gene>
    <name evidence="1" type="ORF">E2C01_007473</name>
</gene>
<dbReference type="EMBL" id="VSRR010000372">
    <property type="protein sequence ID" value="MPC14702.1"/>
    <property type="molecule type" value="Genomic_DNA"/>
</dbReference>
<dbReference type="Proteomes" id="UP000324222">
    <property type="component" value="Unassembled WGS sequence"/>
</dbReference>
<proteinExistence type="predicted"/>
<name>A0A5B7CYA4_PORTR</name>
<sequence>MGGGAPLGFLSLSGESLKGKGSSDGIGIGGPTTASTGGGGGGAATWISFFGLIFGNSRTNCCVLTSFFIVSEIAGASWDQGGRTTGSVTRGRSAERERVLIIGVGVTVSSCGAGGQACVCFCTLNDLVIELLTVLSTFLVELTCSTFWLTDACVGAMIGCGTGGAKSNGGGGAGADGLARLGLSESKTGGLSKADGGRGSLPADWERGVRSGTSNLIFLNLKRCSGSMSLSYSLSVKVPGTNLLGFGGGRLLGRS</sequence>
<accession>A0A5B7CYA4</accession>
<evidence type="ECO:0000313" key="1">
    <source>
        <dbReference type="EMBL" id="MPC14702.1"/>
    </source>
</evidence>
<comment type="caution">
    <text evidence="1">The sequence shown here is derived from an EMBL/GenBank/DDBJ whole genome shotgun (WGS) entry which is preliminary data.</text>
</comment>
<evidence type="ECO:0000313" key="2">
    <source>
        <dbReference type="Proteomes" id="UP000324222"/>
    </source>
</evidence>
<organism evidence="1 2">
    <name type="scientific">Portunus trituberculatus</name>
    <name type="common">Swimming crab</name>
    <name type="synonym">Neptunus trituberculatus</name>
    <dbReference type="NCBI Taxonomy" id="210409"/>
    <lineage>
        <taxon>Eukaryota</taxon>
        <taxon>Metazoa</taxon>
        <taxon>Ecdysozoa</taxon>
        <taxon>Arthropoda</taxon>
        <taxon>Crustacea</taxon>
        <taxon>Multicrustacea</taxon>
        <taxon>Malacostraca</taxon>
        <taxon>Eumalacostraca</taxon>
        <taxon>Eucarida</taxon>
        <taxon>Decapoda</taxon>
        <taxon>Pleocyemata</taxon>
        <taxon>Brachyura</taxon>
        <taxon>Eubrachyura</taxon>
        <taxon>Portunoidea</taxon>
        <taxon>Portunidae</taxon>
        <taxon>Portuninae</taxon>
        <taxon>Portunus</taxon>
    </lineage>
</organism>
<reference evidence="1 2" key="1">
    <citation type="submission" date="2019-05" db="EMBL/GenBank/DDBJ databases">
        <title>Another draft genome of Portunus trituberculatus and its Hox gene families provides insights of decapod evolution.</title>
        <authorList>
            <person name="Jeong J.-H."/>
            <person name="Song I."/>
            <person name="Kim S."/>
            <person name="Choi T."/>
            <person name="Kim D."/>
            <person name="Ryu S."/>
            <person name="Kim W."/>
        </authorList>
    </citation>
    <scope>NUCLEOTIDE SEQUENCE [LARGE SCALE GENOMIC DNA]</scope>
    <source>
        <tissue evidence="1">Muscle</tissue>
    </source>
</reference>
<keyword evidence="2" id="KW-1185">Reference proteome</keyword>